<feature type="domain" description="Sec23/Sec24 helical" evidence="20">
    <location>
        <begin position="591"/>
        <end position="668"/>
    </location>
</feature>
<keyword evidence="5 16" id="KW-0813">Transport</keyword>
<dbReference type="GO" id="GO:0070971">
    <property type="term" value="C:endoplasmic reticulum exit site"/>
    <property type="evidence" value="ECO:0007669"/>
    <property type="project" value="TreeGrafter"/>
</dbReference>
<dbReference type="InterPro" id="IPR006900">
    <property type="entry name" value="Sec23/24_helical_dom"/>
</dbReference>
<feature type="domain" description="Gelsolin-like" evidence="17">
    <location>
        <begin position="686"/>
        <end position="773"/>
    </location>
</feature>
<evidence type="ECO:0000259" key="19">
    <source>
        <dbReference type="Pfam" id="PF04811"/>
    </source>
</evidence>
<keyword evidence="13 16" id="KW-0472">Membrane</keyword>
<comment type="function">
    <text evidence="15 16">Component of the coat protein complex II (COPII) which promotes the formation of transport vesicles from the endoplasmic reticulum (ER). The coat has two main functions, the physical deformation of the endoplasmic reticulum membrane into vesicles and the selection of cargo molecules.</text>
</comment>
<proteinExistence type="inferred from homology"/>
<comment type="subcellular location">
    <subcellularLocation>
        <location evidence="16">Cytoplasm</location>
    </subcellularLocation>
    <subcellularLocation>
        <location evidence="1 16">Cytoplasmic vesicle</location>
        <location evidence="1 16">COPII-coated vesicle membrane</location>
        <topology evidence="1 16">Peripheral membrane protein</topology>
        <orientation evidence="1 16">Cytoplasmic side</orientation>
    </subcellularLocation>
    <subcellularLocation>
        <location evidence="2 16">Endoplasmic reticulum membrane</location>
        <topology evidence="2 16">Peripheral membrane protein</topology>
        <orientation evidence="2 16">Cytoplasmic side</orientation>
    </subcellularLocation>
    <subcellularLocation>
        <location evidence="16">Golgi apparatus membrane</location>
        <topology evidence="16">Peripheral membrane protein</topology>
        <orientation evidence="16">Cytoplasmic side</orientation>
    </subcellularLocation>
</comment>
<dbReference type="GO" id="GO:0005096">
    <property type="term" value="F:GTPase activator activity"/>
    <property type="evidence" value="ECO:0007669"/>
    <property type="project" value="TreeGrafter"/>
</dbReference>
<evidence type="ECO:0000256" key="10">
    <source>
        <dbReference type="ARBA" id="ARBA00022892"/>
    </source>
</evidence>
<accession>A0A9P0QKE4</accession>
<keyword evidence="14 16" id="KW-0968">Cytoplasmic vesicle</keyword>
<dbReference type="InterPro" id="IPR012990">
    <property type="entry name" value="Beta-sandwich_Sec23_24"/>
</dbReference>
<dbReference type="InterPro" id="IPR036174">
    <property type="entry name" value="Znf_Sec23_Sec24_sf"/>
</dbReference>
<keyword evidence="23" id="KW-1185">Reference proteome</keyword>
<evidence type="ECO:0000313" key="23">
    <source>
        <dbReference type="Proteomes" id="UP000837801"/>
    </source>
</evidence>
<reference evidence="22" key="1">
    <citation type="submission" date="2022-03" db="EMBL/GenBank/DDBJ databases">
        <authorList>
            <person name="Legras J.-L."/>
            <person name="Devillers H."/>
            <person name="Grondin C."/>
        </authorList>
    </citation>
    <scope>NUCLEOTIDE SEQUENCE</scope>
    <source>
        <strain evidence="22">CLIB 1423</strain>
    </source>
</reference>
<keyword evidence="10 16" id="KW-0931">ER-Golgi transport</keyword>
<dbReference type="Proteomes" id="UP000837801">
    <property type="component" value="Unassembled WGS sequence"/>
</dbReference>
<comment type="similarity">
    <text evidence="3 16">Belongs to the SEC23/SEC24 family. SEC23 subfamily.</text>
</comment>
<evidence type="ECO:0000259" key="20">
    <source>
        <dbReference type="Pfam" id="PF04815"/>
    </source>
</evidence>
<dbReference type="Pfam" id="PF04811">
    <property type="entry name" value="Sec23_trunk"/>
    <property type="match status" value="1"/>
</dbReference>
<name>A0A9P0QKE4_9ASCO</name>
<dbReference type="GO" id="GO:0030127">
    <property type="term" value="C:COPII vesicle coat"/>
    <property type="evidence" value="ECO:0007669"/>
    <property type="project" value="InterPro"/>
</dbReference>
<keyword evidence="12 16" id="KW-0333">Golgi apparatus</keyword>
<evidence type="ECO:0000256" key="4">
    <source>
        <dbReference type="ARBA" id="ARBA00021212"/>
    </source>
</evidence>
<gene>
    <name evidence="22" type="ORF">CLIB1423_01S00760</name>
</gene>
<keyword evidence="7 16" id="KW-0479">Metal-binding</keyword>
<keyword evidence="11 16" id="KW-0653">Protein transport</keyword>
<dbReference type="GO" id="GO:0000139">
    <property type="term" value="C:Golgi membrane"/>
    <property type="evidence" value="ECO:0007669"/>
    <property type="project" value="UniProtKB-SubCell"/>
</dbReference>
<dbReference type="Gene3D" id="2.60.40.1670">
    <property type="entry name" value="beta-sandwich domain of Sec23/24"/>
    <property type="match status" value="1"/>
</dbReference>
<evidence type="ECO:0000256" key="7">
    <source>
        <dbReference type="ARBA" id="ARBA00022723"/>
    </source>
</evidence>
<dbReference type="GO" id="GO:0005789">
    <property type="term" value="C:endoplasmic reticulum membrane"/>
    <property type="evidence" value="ECO:0007669"/>
    <property type="project" value="UniProtKB-SubCell"/>
</dbReference>
<evidence type="ECO:0000256" key="3">
    <source>
        <dbReference type="ARBA" id="ARBA00009210"/>
    </source>
</evidence>
<dbReference type="SUPFAM" id="SSF82754">
    <property type="entry name" value="C-terminal, gelsolin-like domain of Sec23/24"/>
    <property type="match status" value="1"/>
</dbReference>
<dbReference type="CDD" id="cd11287">
    <property type="entry name" value="Sec23_C"/>
    <property type="match status" value="1"/>
</dbReference>
<keyword evidence="9 16" id="KW-0862">Zinc</keyword>
<dbReference type="Pfam" id="PF08033">
    <property type="entry name" value="Sec23_BS"/>
    <property type="match status" value="1"/>
</dbReference>
<dbReference type="OrthoDB" id="10256289at2759"/>
<dbReference type="SUPFAM" id="SSF53300">
    <property type="entry name" value="vWA-like"/>
    <property type="match status" value="1"/>
</dbReference>
<keyword evidence="8 16" id="KW-0256">Endoplasmic reticulum</keyword>
<dbReference type="Gene3D" id="1.20.120.730">
    <property type="entry name" value="Sec23/Sec24 helical domain"/>
    <property type="match status" value="1"/>
</dbReference>
<evidence type="ECO:0000259" key="17">
    <source>
        <dbReference type="Pfam" id="PF00626"/>
    </source>
</evidence>
<dbReference type="SUPFAM" id="SSF81811">
    <property type="entry name" value="Helical domain of Sec23/24"/>
    <property type="match status" value="1"/>
</dbReference>
<evidence type="ECO:0000256" key="14">
    <source>
        <dbReference type="ARBA" id="ARBA00023329"/>
    </source>
</evidence>
<comment type="caution">
    <text evidence="22">The sequence shown here is derived from an EMBL/GenBank/DDBJ whole genome shotgun (WGS) entry which is preliminary data.</text>
</comment>
<dbReference type="FunFam" id="3.40.20.10:FF:000041">
    <property type="entry name" value="Protein transport protein SEC23"/>
    <property type="match status" value="1"/>
</dbReference>
<dbReference type="Gene3D" id="2.30.30.380">
    <property type="entry name" value="Zn-finger domain of Sec23/24"/>
    <property type="match status" value="1"/>
</dbReference>
<dbReference type="InterPro" id="IPR036465">
    <property type="entry name" value="vWFA_dom_sf"/>
</dbReference>
<dbReference type="InterPro" id="IPR036180">
    <property type="entry name" value="Gelsolin-like_dom_sf"/>
</dbReference>
<evidence type="ECO:0000259" key="18">
    <source>
        <dbReference type="Pfam" id="PF04810"/>
    </source>
</evidence>
<evidence type="ECO:0000256" key="6">
    <source>
        <dbReference type="ARBA" id="ARBA00022490"/>
    </source>
</evidence>
<dbReference type="Pfam" id="PF00626">
    <property type="entry name" value="Gelsolin"/>
    <property type="match status" value="1"/>
</dbReference>
<evidence type="ECO:0000256" key="2">
    <source>
        <dbReference type="ARBA" id="ARBA00004397"/>
    </source>
</evidence>
<evidence type="ECO:0000256" key="1">
    <source>
        <dbReference type="ARBA" id="ARBA00004299"/>
    </source>
</evidence>
<dbReference type="Gene3D" id="3.40.20.10">
    <property type="entry name" value="Severin"/>
    <property type="match status" value="1"/>
</dbReference>
<dbReference type="InterPro" id="IPR006896">
    <property type="entry name" value="Sec23/24_trunk_dom"/>
</dbReference>
<dbReference type="GO" id="GO:0008270">
    <property type="term" value="F:zinc ion binding"/>
    <property type="evidence" value="ECO:0007669"/>
    <property type="project" value="InterPro"/>
</dbReference>
<dbReference type="InterPro" id="IPR036175">
    <property type="entry name" value="Sec23/24_helical_dom_sf"/>
</dbReference>
<dbReference type="GO" id="GO:0090110">
    <property type="term" value="P:COPII-coated vesicle cargo loading"/>
    <property type="evidence" value="ECO:0007669"/>
    <property type="project" value="TreeGrafter"/>
</dbReference>
<organism evidence="22 23">
    <name type="scientific">[Candida] railenensis</name>
    <dbReference type="NCBI Taxonomy" id="45579"/>
    <lineage>
        <taxon>Eukaryota</taxon>
        <taxon>Fungi</taxon>
        <taxon>Dikarya</taxon>
        <taxon>Ascomycota</taxon>
        <taxon>Saccharomycotina</taxon>
        <taxon>Pichiomycetes</taxon>
        <taxon>Debaryomycetaceae</taxon>
        <taxon>Kurtzmaniella</taxon>
    </lineage>
</organism>
<protein>
    <recommendedName>
        <fullName evidence="4 16">Protein transport protein SEC23</fullName>
    </recommendedName>
</protein>
<feature type="domain" description="Sec23/Sec24 trunk" evidence="19">
    <location>
        <begin position="117"/>
        <end position="401"/>
    </location>
</feature>
<evidence type="ECO:0000256" key="15">
    <source>
        <dbReference type="ARBA" id="ARBA00025471"/>
    </source>
</evidence>
<dbReference type="InterPro" id="IPR037550">
    <property type="entry name" value="Sec23_C"/>
</dbReference>
<evidence type="ECO:0000256" key="9">
    <source>
        <dbReference type="ARBA" id="ARBA00022833"/>
    </source>
</evidence>
<dbReference type="Pfam" id="PF04810">
    <property type="entry name" value="zf-Sec23_Sec24"/>
    <property type="match status" value="1"/>
</dbReference>
<evidence type="ECO:0000256" key="11">
    <source>
        <dbReference type="ARBA" id="ARBA00022927"/>
    </source>
</evidence>
<dbReference type="PANTHER" id="PTHR11141">
    <property type="entry name" value="PROTEIN TRANSPORT PROTEIN SEC23"/>
    <property type="match status" value="1"/>
</dbReference>
<dbReference type="EMBL" id="CAKXYY010000001">
    <property type="protein sequence ID" value="CAH2350027.1"/>
    <property type="molecule type" value="Genomic_DNA"/>
</dbReference>
<keyword evidence="6 16" id="KW-0963">Cytoplasm</keyword>
<dbReference type="Gene3D" id="3.40.50.410">
    <property type="entry name" value="von Willebrand factor, type A domain"/>
    <property type="match status" value="1"/>
</dbReference>
<evidence type="ECO:0000256" key="13">
    <source>
        <dbReference type="ARBA" id="ARBA00023136"/>
    </source>
</evidence>
<dbReference type="AlphaFoldDB" id="A0A9P0QKE4"/>
<dbReference type="GO" id="GO:0006886">
    <property type="term" value="P:intracellular protein transport"/>
    <property type="evidence" value="ECO:0007669"/>
    <property type="project" value="InterPro"/>
</dbReference>
<evidence type="ECO:0000256" key="8">
    <source>
        <dbReference type="ARBA" id="ARBA00022824"/>
    </source>
</evidence>
<dbReference type="SUPFAM" id="SSF81995">
    <property type="entry name" value="beta-sandwich domain of Sec23/24"/>
    <property type="match status" value="1"/>
</dbReference>
<feature type="domain" description="Zinc finger Sec23/Sec24-type" evidence="18">
    <location>
        <begin position="57"/>
        <end position="87"/>
    </location>
</feature>
<dbReference type="SUPFAM" id="SSF82919">
    <property type="entry name" value="Zn-finger domain of Sec23/24"/>
    <property type="match status" value="1"/>
</dbReference>
<evidence type="ECO:0000256" key="16">
    <source>
        <dbReference type="RuleBase" id="RU365030"/>
    </source>
</evidence>
<dbReference type="InterPro" id="IPR006895">
    <property type="entry name" value="Znf_Sec23_Sec24"/>
</dbReference>
<dbReference type="InterPro" id="IPR037364">
    <property type="entry name" value="Sec23"/>
</dbReference>
<sequence>MDFEQREDVDGVRISWNQIPRSQLQHQRNVVPLGVLYTPMYNRQECPKVEQPQLMATCRQCQAFINPYCRSGDGMWSCVFCGFMNRLVDPQSSNSVLGHPGLDHTTIEYSTGRFSKVPPVYLLVVDTCFEGEEDIEGAFQALKDSINDAIAQLPSDSLIGLITYGQNVQIHEISSAASGLQRQWTFSGSKKYTLEDIQKNLGILDSDLKSNGFDSSKNVVKSVIGHIGQKFLVPIENIEYELNQIIANVSRNVFPHSQSNQRMNRCNGSAINIASLLLKAIIGSTNTLGGHIYMFIGGICTYGPGQIVGQSLKEPIRSHHDIERQNQTLVSLKTYSTVEARKFYGEITERLVSMGISCSLLIGSYDQVGLFEMESLVHKTGGDLIMCDSFDTTIFKQSLVKLQSQQLCLNGTLEVRTSQDLAVQGLLGNASRIESSKKGNKYVEESISKLGIGESDTNCWKCCNVGPRSTYALYFEKKDSKVVGVNSIVQFIFHYQPSANQEIEEDEGAHGGAQSFKLRVTTIAIPVIQDNDYPNLEYGFDQETALVLIAREIVFKLQAQESRDIRKSNGSGSASAVTAATAAAATKVGLGEDIVALLDKKLIDFCVRFAGYTKNSMESFSLSRTYSMLPQFLYHLRRSQLVRVFNNSPDETSYVRHLFLHEDLTNSLTMIQPTLLSYDVDNYTGEPEPVLLDSISLGSNKILLLDTFLHVLIFHGSKVAQWRKAKYHEQEGYEYFKEFLEAPKKEAMEILIDRFPLPRFIDCDEGGSQARFLMAKLNPSTSYASNPNRSYNSQTDVLTDDTSLQSFMEHVQKIVVTK</sequence>
<evidence type="ECO:0000256" key="5">
    <source>
        <dbReference type="ARBA" id="ARBA00022448"/>
    </source>
</evidence>
<evidence type="ECO:0000259" key="21">
    <source>
        <dbReference type="Pfam" id="PF08033"/>
    </source>
</evidence>
<dbReference type="PANTHER" id="PTHR11141:SF0">
    <property type="entry name" value="PROTEIN TRANSPORT PROTEIN SEC23"/>
    <property type="match status" value="1"/>
</dbReference>
<dbReference type="Pfam" id="PF04815">
    <property type="entry name" value="Sec23_helical"/>
    <property type="match status" value="1"/>
</dbReference>
<evidence type="ECO:0000313" key="22">
    <source>
        <dbReference type="EMBL" id="CAH2350027.1"/>
    </source>
</evidence>
<evidence type="ECO:0000256" key="12">
    <source>
        <dbReference type="ARBA" id="ARBA00023034"/>
    </source>
</evidence>
<feature type="domain" description="Sec23/Sec24 beta-sandwich" evidence="21">
    <location>
        <begin position="409"/>
        <end position="501"/>
    </location>
</feature>
<dbReference type="InterPro" id="IPR029006">
    <property type="entry name" value="ADF-H/Gelsolin-like_dom_sf"/>
</dbReference>
<dbReference type="InterPro" id="IPR007123">
    <property type="entry name" value="Gelsolin-like_dom"/>
</dbReference>